<proteinExistence type="predicted"/>
<comment type="caution">
    <text evidence="1">The sequence shown here is derived from an EMBL/GenBank/DDBJ whole genome shotgun (WGS) entry which is preliminary data.</text>
</comment>
<evidence type="ECO:0000313" key="1">
    <source>
        <dbReference type="EMBL" id="KAG8201071.1"/>
    </source>
</evidence>
<name>A0AAV6VZU9_9ARAC</name>
<accession>A0AAV6VZU9</accession>
<dbReference type="Proteomes" id="UP000827092">
    <property type="component" value="Unassembled WGS sequence"/>
</dbReference>
<reference evidence="1 2" key="1">
    <citation type="journal article" date="2022" name="Nat. Ecol. Evol.">
        <title>A masculinizing supergene underlies an exaggerated male reproductive morph in a spider.</title>
        <authorList>
            <person name="Hendrickx F."/>
            <person name="De Corte Z."/>
            <person name="Sonet G."/>
            <person name="Van Belleghem S.M."/>
            <person name="Kostlbacher S."/>
            <person name="Vangestel C."/>
        </authorList>
    </citation>
    <scope>NUCLEOTIDE SEQUENCE [LARGE SCALE GENOMIC DNA]</scope>
    <source>
        <strain evidence="1">W744_W776</strain>
    </source>
</reference>
<protein>
    <submittedName>
        <fullName evidence="1">Uncharacterized protein</fullName>
    </submittedName>
</protein>
<keyword evidence="2" id="KW-1185">Reference proteome</keyword>
<gene>
    <name evidence="1" type="ORF">JTE90_002744</name>
</gene>
<organism evidence="1 2">
    <name type="scientific">Oedothorax gibbosus</name>
    <dbReference type="NCBI Taxonomy" id="931172"/>
    <lineage>
        <taxon>Eukaryota</taxon>
        <taxon>Metazoa</taxon>
        <taxon>Ecdysozoa</taxon>
        <taxon>Arthropoda</taxon>
        <taxon>Chelicerata</taxon>
        <taxon>Arachnida</taxon>
        <taxon>Araneae</taxon>
        <taxon>Araneomorphae</taxon>
        <taxon>Entelegynae</taxon>
        <taxon>Araneoidea</taxon>
        <taxon>Linyphiidae</taxon>
        <taxon>Erigoninae</taxon>
        <taxon>Oedothorax</taxon>
    </lineage>
</organism>
<dbReference type="AlphaFoldDB" id="A0AAV6VZU9"/>
<dbReference type="EMBL" id="JAFNEN010000009">
    <property type="protein sequence ID" value="KAG8201071.1"/>
    <property type="molecule type" value="Genomic_DNA"/>
</dbReference>
<sequence length="72" mass="7817">MSSTSAVGPLGHIPIWDYPGYLPAAAEYVIAAVITPIPDDVGSYFLSNLSRPHVRPANLTIQLDEDNPKRAR</sequence>
<evidence type="ECO:0000313" key="2">
    <source>
        <dbReference type="Proteomes" id="UP000827092"/>
    </source>
</evidence>